<dbReference type="InterPro" id="IPR013094">
    <property type="entry name" value="AB_hydrolase_3"/>
</dbReference>
<name>A0A9Q8P2R5_PASFU</name>
<dbReference type="Gene3D" id="3.40.50.1820">
    <property type="entry name" value="alpha/beta hydrolase"/>
    <property type="match status" value="1"/>
</dbReference>
<dbReference type="KEGG" id="ffu:CLAFUR5_00166"/>
<dbReference type="EMBL" id="CP090163">
    <property type="protein sequence ID" value="UJO11220.1"/>
    <property type="molecule type" value="Genomic_DNA"/>
</dbReference>
<dbReference type="GeneID" id="71980044"/>
<evidence type="ECO:0000256" key="1">
    <source>
        <dbReference type="ARBA" id="ARBA00022801"/>
    </source>
</evidence>
<dbReference type="Pfam" id="PF07859">
    <property type="entry name" value="Abhydrolase_3"/>
    <property type="match status" value="1"/>
</dbReference>
<dbReference type="AlphaFoldDB" id="A0A9Q8P2R5"/>
<reference evidence="3" key="1">
    <citation type="submission" date="2021-12" db="EMBL/GenBank/DDBJ databases">
        <authorList>
            <person name="Zaccaron A."/>
            <person name="Stergiopoulos I."/>
        </authorList>
    </citation>
    <scope>NUCLEOTIDE SEQUENCE</scope>
    <source>
        <strain evidence="3">Race5_Kim</strain>
    </source>
</reference>
<keyword evidence="4" id="KW-1185">Reference proteome</keyword>
<dbReference type="OrthoDB" id="2152029at2759"/>
<feature type="domain" description="Alpha/beta hydrolase fold-3" evidence="2">
    <location>
        <begin position="110"/>
        <end position="321"/>
    </location>
</feature>
<proteinExistence type="predicted"/>
<dbReference type="Proteomes" id="UP000756132">
    <property type="component" value="Chromosome 1"/>
</dbReference>
<dbReference type="RefSeq" id="XP_047755586.1">
    <property type="nucleotide sequence ID" value="XM_047899314.1"/>
</dbReference>
<sequence>MPSLPWQILHHPLEAINFLYYFTVQLLLLTLHRILLPHYPYYQSFRTQVQRAYLASTSLCFPTLTHRLPATYTLQQAARIHGTGWNGYVTPGDQVDRLHSAGDSDDVGIVLYAHGGGYARGEARMYYWHTRRWIEVAKAKGLEVIFVSVEYPLSGKVPHPAQRAAFLAAYHHLLELNIPASKIMFMGDSAGGGLCINAALHALETGVPQPAGSVLISPWLDMSLSAYEGGNQAVMSDFLVAANTAVPVMANAFLGPYAATDPDVNPLCRPLEQIKNLNPQLIFVGGPEFALSDSKDWARLCREAGVKHELHVGWGQLHVWALGLKWIEPSLRRKTEERIVDWMIDCIHRSSMKPS</sequence>
<dbReference type="InterPro" id="IPR029058">
    <property type="entry name" value="AB_hydrolase_fold"/>
</dbReference>
<dbReference type="SUPFAM" id="SSF53474">
    <property type="entry name" value="alpha/beta-Hydrolases"/>
    <property type="match status" value="1"/>
</dbReference>
<reference evidence="3" key="2">
    <citation type="journal article" date="2022" name="Microb. Genom.">
        <title>A chromosome-scale genome assembly of the tomato pathogen Cladosporium fulvum reveals a compartmentalized genome architecture and the presence of a dispensable chromosome.</title>
        <authorList>
            <person name="Zaccaron A.Z."/>
            <person name="Chen L.H."/>
            <person name="Samaras A."/>
            <person name="Stergiopoulos I."/>
        </authorList>
    </citation>
    <scope>NUCLEOTIDE SEQUENCE</scope>
    <source>
        <strain evidence="3">Race5_Kim</strain>
    </source>
</reference>
<accession>A0A9Q8P2R5</accession>
<dbReference type="GO" id="GO:0016787">
    <property type="term" value="F:hydrolase activity"/>
    <property type="evidence" value="ECO:0007669"/>
    <property type="project" value="UniProtKB-KW"/>
</dbReference>
<protein>
    <submittedName>
        <fullName evidence="3">Esterase</fullName>
    </submittedName>
</protein>
<gene>
    <name evidence="3" type="ORF">CLAFUR5_00166</name>
</gene>
<dbReference type="PANTHER" id="PTHR48081">
    <property type="entry name" value="AB HYDROLASE SUPERFAMILY PROTEIN C4A8.06C"/>
    <property type="match status" value="1"/>
</dbReference>
<dbReference type="InterPro" id="IPR050300">
    <property type="entry name" value="GDXG_lipolytic_enzyme"/>
</dbReference>
<evidence type="ECO:0000259" key="2">
    <source>
        <dbReference type="Pfam" id="PF07859"/>
    </source>
</evidence>
<organism evidence="3 4">
    <name type="scientific">Passalora fulva</name>
    <name type="common">Tomato leaf mold</name>
    <name type="synonym">Cladosporium fulvum</name>
    <dbReference type="NCBI Taxonomy" id="5499"/>
    <lineage>
        <taxon>Eukaryota</taxon>
        <taxon>Fungi</taxon>
        <taxon>Dikarya</taxon>
        <taxon>Ascomycota</taxon>
        <taxon>Pezizomycotina</taxon>
        <taxon>Dothideomycetes</taxon>
        <taxon>Dothideomycetidae</taxon>
        <taxon>Mycosphaerellales</taxon>
        <taxon>Mycosphaerellaceae</taxon>
        <taxon>Fulvia</taxon>
    </lineage>
</organism>
<keyword evidence="1" id="KW-0378">Hydrolase</keyword>
<evidence type="ECO:0000313" key="4">
    <source>
        <dbReference type="Proteomes" id="UP000756132"/>
    </source>
</evidence>
<evidence type="ECO:0000313" key="3">
    <source>
        <dbReference type="EMBL" id="UJO11220.1"/>
    </source>
</evidence>